<gene>
    <name evidence="2" type="ORF">B296_00031330</name>
</gene>
<dbReference type="Proteomes" id="UP000287651">
    <property type="component" value="Unassembled WGS sequence"/>
</dbReference>
<dbReference type="EMBL" id="AMZH03024163">
    <property type="protein sequence ID" value="RRT36025.1"/>
    <property type="molecule type" value="Genomic_DNA"/>
</dbReference>
<reference evidence="2 3" key="1">
    <citation type="journal article" date="2014" name="Agronomy (Basel)">
        <title>A Draft Genome Sequence for Ensete ventricosum, the Drought-Tolerant Tree Against Hunger.</title>
        <authorList>
            <person name="Harrison J."/>
            <person name="Moore K.A."/>
            <person name="Paszkiewicz K."/>
            <person name="Jones T."/>
            <person name="Grant M."/>
            <person name="Ambacheew D."/>
            <person name="Muzemil S."/>
            <person name="Studholme D.J."/>
        </authorList>
    </citation>
    <scope>NUCLEOTIDE SEQUENCE [LARGE SCALE GENOMIC DNA]</scope>
</reference>
<evidence type="ECO:0000256" key="1">
    <source>
        <dbReference type="SAM" id="MobiDB-lite"/>
    </source>
</evidence>
<comment type="caution">
    <text evidence="2">The sequence shown here is derived from an EMBL/GenBank/DDBJ whole genome shotgun (WGS) entry which is preliminary data.</text>
</comment>
<sequence>MAKYTCLPPGEGSASRGRRSPRPRCPARLALHGPTGSGQPQGARRKHALTARSPGWSGNPIHPSRAGRCTVPSSIVASPMQWASLRSGQLAPSPWLPKTRICLTRLLHDGTYAGSKPGEEETSTPPPKHQ</sequence>
<feature type="region of interest" description="Disordered" evidence="1">
    <location>
        <begin position="1"/>
        <end position="70"/>
    </location>
</feature>
<name>A0A426X964_ENSVE</name>
<protein>
    <submittedName>
        <fullName evidence="2">Uncharacterized protein</fullName>
    </submittedName>
</protein>
<evidence type="ECO:0000313" key="3">
    <source>
        <dbReference type="Proteomes" id="UP000287651"/>
    </source>
</evidence>
<feature type="region of interest" description="Disordered" evidence="1">
    <location>
        <begin position="110"/>
        <end position="130"/>
    </location>
</feature>
<accession>A0A426X964</accession>
<dbReference type="AlphaFoldDB" id="A0A426X964"/>
<organism evidence="2 3">
    <name type="scientific">Ensete ventricosum</name>
    <name type="common">Abyssinian banana</name>
    <name type="synonym">Musa ensete</name>
    <dbReference type="NCBI Taxonomy" id="4639"/>
    <lineage>
        <taxon>Eukaryota</taxon>
        <taxon>Viridiplantae</taxon>
        <taxon>Streptophyta</taxon>
        <taxon>Embryophyta</taxon>
        <taxon>Tracheophyta</taxon>
        <taxon>Spermatophyta</taxon>
        <taxon>Magnoliopsida</taxon>
        <taxon>Liliopsida</taxon>
        <taxon>Zingiberales</taxon>
        <taxon>Musaceae</taxon>
        <taxon>Ensete</taxon>
    </lineage>
</organism>
<proteinExistence type="predicted"/>
<evidence type="ECO:0000313" key="2">
    <source>
        <dbReference type="EMBL" id="RRT36025.1"/>
    </source>
</evidence>